<dbReference type="SUPFAM" id="SSF53613">
    <property type="entry name" value="Ribokinase-like"/>
    <property type="match status" value="1"/>
</dbReference>
<dbReference type="RefSeq" id="XP_008872635.1">
    <property type="nucleotide sequence ID" value="XM_008874413.1"/>
</dbReference>
<dbReference type="Pfam" id="PF00294">
    <property type="entry name" value="PfkB"/>
    <property type="match status" value="1"/>
</dbReference>
<name>A0A024TWR3_9STRA</name>
<evidence type="ECO:0000256" key="3">
    <source>
        <dbReference type="ARBA" id="ARBA00023211"/>
    </source>
</evidence>
<keyword evidence="2" id="KW-0378">Hydrolase</keyword>
<dbReference type="EMBL" id="KI913969">
    <property type="protein sequence ID" value="ETV98438.1"/>
    <property type="molecule type" value="Genomic_DNA"/>
</dbReference>
<dbReference type="GO" id="GO:0004730">
    <property type="term" value="F:pseudouridylate synthase activity"/>
    <property type="evidence" value="ECO:0007669"/>
    <property type="project" value="InterPro"/>
</dbReference>
<proteinExistence type="inferred from homology"/>
<dbReference type="OrthoDB" id="198885at2759"/>
<dbReference type="GeneID" id="20085641"/>
<dbReference type="STRING" id="157072.A0A024TWR3"/>
<organism evidence="7">
    <name type="scientific">Aphanomyces invadans</name>
    <dbReference type="NCBI Taxonomy" id="157072"/>
    <lineage>
        <taxon>Eukaryota</taxon>
        <taxon>Sar</taxon>
        <taxon>Stramenopiles</taxon>
        <taxon>Oomycota</taxon>
        <taxon>Saprolegniomycetes</taxon>
        <taxon>Saprolegniales</taxon>
        <taxon>Verrucalvaceae</taxon>
        <taxon>Aphanomyces</taxon>
    </lineage>
</organism>
<dbReference type="CDD" id="cd01941">
    <property type="entry name" value="YeiC_kinase_like"/>
    <property type="match status" value="1"/>
</dbReference>
<dbReference type="HAMAP" id="MF_01876">
    <property type="entry name" value="PsiMP_glycosidase"/>
    <property type="match status" value="1"/>
</dbReference>
<dbReference type="Gene3D" id="3.40.1790.10">
    <property type="entry name" value="Indigoidine synthase domain"/>
    <property type="match status" value="1"/>
</dbReference>
<dbReference type="eggNOG" id="KOG3009">
    <property type="taxonomic scope" value="Eukaryota"/>
</dbReference>
<dbReference type="GO" id="GO:0046872">
    <property type="term" value="F:metal ion binding"/>
    <property type="evidence" value="ECO:0007669"/>
    <property type="project" value="UniProtKB-KW"/>
</dbReference>
<dbReference type="SUPFAM" id="SSF110581">
    <property type="entry name" value="Indigoidine synthase A-like"/>
    <property type="match status" value="1"/>
</dbReference>
<dbReference type="AlphaFoldDB" id="A0A024TWR3"/>
<gene>
    <name evidence="7" type="ORF">H310_08591</name>
</gene>
<keyword evidence="4" id="KW-0456">Lyase</keyword>
<dbReference type="InterPro" id="IPR011611">
    <property type="entry name" value="PfkB_dom"/>
</dbReference>
<evidence type="ECO:0000259" key="6">
    <source>
        <dbReference type="Pfam" id="PF00294"/>
    </source>
</evidence>
<accession>A0A024TWR3</accession>
<evidence type="ECO:0000256" key="1">
    <source>
        <dbReference type="ARBA" id="ARBA00022723"/>
    </source>
</evidence>
<dbReference type="PANTHER" id="PTHR42909">
    <property type="entry name" value="ZGC:136858"/>
    <property type="match status" value="1"/>
</dbReference>
<protein>
    <recommendedName>
        <fullName evidence="6">Carbohydrate kinase PfkB domain-containing protein</fullName>
    </recommendedName>
</protein>
<evidence type="ECO:0000256" key="2">
    <source>
        <dbReference type="ARBA" id="ARBA00022801"/>
    </source>
</evidence>
<dbReference type="InterPro" id="IPR022830">
    <property type="entry name" value="Indigdn_synthA-like"/>
</dbReference>
<keyword evidence="1" id="KW-0479">Metal-binding</keyword>
<dbReference type="PANTHER" id="PTHR42909:SF1">
    <property type="entry name" value="CARBOHYDRATE KINASE PFKB DOMAIN-CONTAINING PROTEIN"/>
    <property type="match status" value="1"/>
</dbReference>
<dbReference type="InterPro" id="IPR029056">
    <property type="entry name" value="Ribokinase-like"/>
</dbReference>
<keyword evidence="5" id="KW-0326">Glycosidase</keyword>
<dbReference type="GO" id="GO:0016798">
    <property type="term" value="F:hydrolase activity, acting on glycosyl bonds"/>
    <property type="evidence" value="ECO:0007669"/>
    <property type="project" value="UniProtKB-KW"/>
</dbReference>
<feature type="domain" description="Carbohydrate kinase PfkB" evidence="6">
    <location>
        <begin position="352"/>
        <end position="685"/>
    </location>
</feature>
<dbReference type="Gene3D" id="3.40.1190.20">
    <property type="match status" value="1"/>
</dbReference>
<sequence>MLRQRMARAIHRWSSQSFVPARTSARALHMKISREVQDALRVGTPVVALESTIVSHGMPYPQNFTMATEVEALIRQHGACPATIAILNGEICVGLSEEQLHSLASFGTQATKCSTRDIAAVIARRGTGATTVSSTMRIAHAAGITVFVTGGIGGVHRYVEDTMDISTDLMELSRTPVAVVCAGVKSILDIPRTLEYLETQAVPVVGYRTRDFPAFFSTTSGGCKAHMQLDSPEDVALLIRTSQDLNLPNGFIVAVPNPAPVDEEMIDKAIREGLAECQAQGVGGNAITPFLLQRVNELTKGESLTSNIALVKNNAVVGAKIARALADRARPLIPPTTASLPTSPRLHSTTPDVVIVGGAVLDVISKPTTQFVRGTSNIGHTKQTWGGVGRNVAECLHRLDVPVLLVSNVGHDSCGDGLLRQLDSLEMDLSGVIAVPNHATATYCAVLTPCGDLDVAIADMTILDNLEWGESVSVKLASARIVVLDGNLSSDKIRQVTEPLAANRRRLLWFEPTSVEKAVRAVESMHRLHVISPNADELRAICNALAESTMATKVAMDDQALAAAAAKLPVRDGLQVVRDIATAARSMRGDKGEDVHVVVTLGRDGVLVGTTAPVQPADAPDEIVLGIADGLSFVYLPGIPMAVSNCTGAGDSFVGGAVYGLLQGHGIVRSSKLGMIAARKSIGSEFPIHPDLSQRDFA</sequence>
<keyword evidence="3" id="KW-0464">Manganese</keyword>
<evidence type="ECO:0000256" key="4">
    <source>
        <dbReference type="ARBA" id="ARBA00023239"/>
    </source>
</evidence>
<reference evidence="7" key="1">
    <citation type="submission" date="2013-12" db="EMBL/GenBank/DDBJ databases">
        <title>The Genome Sequence of Aphanomyces invadans NJM9701.</title>
        <authorList>
            <consortium name="The Broad Institute Genomics Platform"/>
            <person name="Russ C."/>
            <person name="Tyler B."/>
            <person name="van West P."/>
            <person name="Dieguez-Uribeondo J."/>
            <person name="Young S.K."/>
            <person name="Zeng Q."/>
            <person name="Gargeya S."/>
            <person name="Fitzgerald M."/>
            <person name="Abouelleil A."/>
            <person name="Alvarado L."/>
            <person name="Chapman S.B."/>
            <person name="Gainer-Dewar J."/>
            <person name="Goldberg J."/>
            <person name="Griggs A."/>
            <person name="Gujja S."/>
            <person name="Hansen M."/>
            <person name="Howarth C."/>
            <person name="Imamovic A."/>
            <person name="Ireland A."/>
            <person name="Larimer J."/>
            <person name="McCowan C."/>
            <person name="Murphy C."/>
            <person name="Pearson M."/>
            <person name="Poon T.W."/>
            <person name="Priest M."/>
            <person name="Roberts A."/>
            <person name="Saif S."/>
            <person name="Shea T."/>
            <person name="Sykes S."/>
            <person name="Wortman J."/>
            <person name="Nusbaum C."/>
            <person name="Birren B."/>
        </authorList>
    </citation>
    <scope>NUCLEOTIDE SEQUENCE [LARGE SCALE GENOMIC DNA]</scope>
    <source>
        <strain evidence="7">NJM9701</strain>
    </source>
</reference>
<dbReference type="InterPro" id="IPR007342">
    <property type="entry name" value="PsuG"/>
</dbReference>
<dbReference type="VEuPathDB" id="FungiDB:H310_08591"/>
<dbReference type="Pfam" id="PF04227">
    <property type="entry name" value="Indigoidine_A"/>
    <property type="match status" value="1"/>
</dbReference>
<evidence type="ECO:0000256" key="5">
    <source>
        <dbReference type="ARBA" id="ARBA00023295"/>
    </source>
</evidence>
<dbReference type="GO" id="GO:0005737">
    <property type="term" value="C:cytoplasm"/>
    <property type="evidence" value="ECO:0007669"/>
    <property type="project" value="TreeGrafter"/>
</dbReference>
<evidence type="ECO:0000313" key="7">
    <source>
        <dbReference type="EMBL" id="ETV98438.1"/>
    </source>
</evidence>